<evidence type="ECO:0000256" key="1">
    <source>
        <dbReference type="SAM" id="SignalP"/>
    </source>
</evidence>
<feature type="domain" description="DUF2147" evidence="2">
    <location>
        <begin position="33"/>
        <end position="137"/>
    </location>
</feature>
<gene>
    <name evidence="3" type="ORF">PBT88_09830</name>
</gene>
<dbReference type="RefSeq" id="WP_270078996.1">
    <property type="nucleotide sequence ID" value="NZ_CP115174.1"/>
</dbReference>
<keyword evidence="1" id="KW-0732">Signal</keyword>
<accession>A0ABY7NS36</accession>
<proteinExistence type="predicted"/>
<reference evidence="3 4" key="1">
    <citation type="submission" date="2022-12" db="EMBL/GenBank/DDBJ databases">
        <title>Sphingomonas abieness sp. nov., an endophytic bacterium isolated from Abies koreana.</title>
        <authorList>
            <person name="Jiang L."/>
            <person name="Lee J."/>
        </authorList>
    </citation>
    <scope>NUCLEOTIDE SEQUENCE [LARGE SCALE GENOMIC DNA]</scope>
    <source>
        <strain evidence="4">PAMB 00755</strain>
    </source>
</reference>
<name>A0ABY7NS36_9SPHN</name>
<dbReference type="PANTHER" id="PTHR36919">
    <property type="entry name" value="BLR1215 PROTEIN"/>
    <property type="match status" value="1"/>
</dbReference>
<dbReference type="PANTHER" id="PTHR36919:SF2">
    <property type="entry name" value="BLL6627 PROTEIN"/>
    <property type="match status" value="1"/>
</dbReference>
<evidence type="ECO:0000259" key="2">
    <source>
        <dbReference type="Pfam" id="PF09917"/>
    </source>
</evidence>
<dbReference type="Proteomes" id="UP001210865">
    <property type="component" value="Chromosome"/>
</dbReference>
<evidence type="ECO:0000313" key="3">
    <source>
        <dbReference type="EMBL" id="WBO24369.1"/>
    </source>
</evidence>
<dbReference type="Gene3D" id="2.40.128.520">
    <property type="match status" value="1"/>
</dbReference>
<dbReference type="EMBL" id="CP115174">
    <property type="protein sequence ID" value="WBO24369.1"/>
    <property type="molecule type" value="Genomic_DNA"/>
</dbReference>
<protein>
    <submittedName>
        <fullName evidence="3">DUF2147 domain-containing protein</fullName>
    </submittedName>
</protein>
<dbReference type="Pfam" id="PF09917">
    <property type="entry name" value="DUF2147"/>
    <property type="match status" value="1"/>
</dbReference>
<feature type="signal peptide" evidence="1">
    <location>
        <begin position="1"/>
        <end position="19"/>
    </location>
</feature>
<keyword evidence="4" id="KW-1185">Reference proteome</keyword>
<dbReference type="InterPro" id="IPR019223">
    <property type="entry name" value="DUF2147"/>
</dbReference>
<evidence type="ECO:0000313" key="4">
    <source>
        <dbReference type="Proteomes" id="UP001210865"/>
    </source>
</evidence>
<feature type="chain" id="PRO_5045544056" evidence="1">
    <location>
        <begin position="20"/>
        <end position="139"/>
    </location>
</feature>
<sequence>MRKQLPIFAILIGTAQALASPAITGTPVDRSMGIWRNPQDSVHVRSDHCGASMCGTVIWANDKARMDARKGGTADIIGLQLFRNFHKNSRGEWRGEVYVPDIDRTFSGTIKVIDDNTLTGTGCLIGRVGCRSQTWTRIE</sequence>
<organism evidence="3 4">
    <name type="scientific">Sphingomonas abietis</name>
    <dbReference type="NCBI Taxonomy" id="3012344"/>
    <lineage>
        <taxon>Bacteria</taxon>
        <taxon>Pseudomonadati</taxon>
        <taxon>Pseudomonadota</taxon>
        <taxon>Alphaproteobacteria</taxon>
        <taxon>Sphingomonadales</taxon>
        <taxon>Sphingomonadaceae</taxon>
        <taxon>Sphingomonas</taxon>
    </lineage>
</organism>